<dbReference type="GO" id="GO:0006396">
    <property type="term" value="P:RNA processing"/>
    <property type="evidence" value="ECO:0007669"/>
    <property type="project" value="InterPro"/>
</dbReference>
<evidence type="ECO:0000313" key="2">
    <source>
        <dbReference type="EMBL" id="EGW32496.1"/>
    </source>
</evidence>
<dbReference type="InterPro" id="IPR040030">
    <property type="entry name" value="Ribosomal_mL57"/>
</dbReference>
<name>G3ANB3_SPAPN</name>
<accession>G3ANB3</accession>
<dbReference type="OrthoDB" id="2281895at2759"/>
<evidence type="ECO:0000259" key="1">
    <source>
        <dbReference type="Pfam" id="PF14622"/>
    </source>
</evidence>
<sequence length="228" mass="25426">MYIRQLVTGTFRTVKLTPKLSPLTTTRSIYLHKGPRVAGLKRDPQEALVNSQGLKYELTDDNIKHIKTYLGDKYSIPDDIVLQVLTHKSFGNGIKPYNEKLAAMGSKLLSFYLAKHVTKSANKDSFAINGRNLDVLGSPISRELGGLFTLGVFAKQQGLNQVMFWTTRNANLGFESSGELRISAQMMYALIGAVNFYHGKEVAELFIQERLIDQLEKITVDLVSGKAE</sequence>
<dbReference type="eggNOG" id="ENOG502RXWY">
    <property type="taxonomic scope" value="Eukaryota"/>
</dbReference>
<feature type="domain" description="RNase III" evidence="1">
    <location>
        <begin position="78"/>
        <end position="214"/>
    </location>
</feature>
<dbReference type="FunCoup" id="G3ANB3">
    <property type="interactions" value="173"/>
</dbReference>
<dbReference type="HOGENOM" id="CLU_088025_0_0_1"/>
<proteinExistence type="predicted"/>
<dbReference type="EMBL" id="GL996502">
    <property type="protein sequence ID" value="EGW32496.1"/>
    <property type="molecule type" value="Genomic_DNA"/>
</dbReference>
<dbReference type="Gene3D" id="1.10.1520.10">
    <property type="entry name" value="Ribonuclease III domain"/>
    <property type="match status" value="1"/>
</dbReference>
<dbReference type="PANTHER" id="PTHR28160:SF1">
    <property type="entry name" value="LARGE RIBOSOMAL SUBUNIT PROTEIN ML57"/>
    <property type="match status" value="1"/>
</dbReference>
<dbReference type="InterPro" id="IPR036389">
    <property type="entry name" value="RNase_III_sf"/>
</dbReference>
<dbReference type="Pfam" id="PF14622">
    <property type="entry name" value="Ribonucleas_3_3"/>
    <property type="match status" value="1"/>
</dbReference>
<keyword evidence="3" id="KW-1185">Reference proteome</keyword>
<dbReference type="KEGG" id="spaa:SPAPADRAFT_61561"/>
<dbReference type="InParanoid" id="G3ANB3"/>
<dbReference type="PANTHER" id="PTHR28160">
    <property type="entry name" value="54S RIBOSOMAL PROTEIN L15, MITOCHONDRIAL"/>
    <property type="match status" value="1"/>
</dbReference>
<gene>
    <name evidence="2" type="ORF">SPAPADRAFT_61561</name>
</gene>
<dbReference type="GO" id="GO:0003735">
    <property type="term" value="F:structural constituent of ribosome"/>
    <property type="evidence" value="ECO:0007669"/>
    <property type="project" value="InterPro"/>
</dbReference>
<reference evidence="2 3" key="1">
    <citation type="journal article" date="2011" name="Proc. Natl. Acad. Sci. U.S.A.">
        <title>Comparative genomics of xylose-fermenting fungi for enhanced biofuel production.</title>
        <authorList>
            <person name="Wohlbach D.J."/>
            <person name="Kuo A."/>
            <person name="Sato T.K."/>
            <person name="Potts K.M."/>
            <person name="Salamov A.A."/>
            <person name="LaButti K.M."/>
            <person name="Sun H."/>
            <person name="Clum A."/>
            <person name="Pangilinan J.L."/>
            <person name="Lindquist E.A."/>
            <person name="Lucas S."/>
            <person name="Lapidus A."/>
            <person name="Jin M."/>
            <person name="Gunawan C."/>
            <person name="Balan V."/>
            <person name="Dale B.E."/>
            <person name="Jeffries T.W."/>
            <person name="Zinkel R."/>
            <person name="Barry K.W."/>
            <person name="Grigoriev I.V."/>
            <person name="Gasch A.P."/>
        </authorList>
    </citation>
    <scope>NUCLEOTIDE SEQUENCE [LARGE SCALE GENOMIC DNA]</scope>
    <source>
        <strain evidence="3">NRRL Y-27907 / 11-Y1</strain>
    </source>
</reference>
<dbReference type="GO" id="GO:0032543">
    <property type="term" value="P:mitochondrial translation"/>
    <property type="evidence" value="ECO:0007669"/>
    <property type="project" value="InterPro"/>
</dbReference>
<dbReference type="OMA" id="LHKGPRV"/>
<organism evidence="3">
    <name type="scientific">Spathaspora passalidarum (strain NRRL Y-27907 / 11-Y1)</name>
    <dbReference type="NCBI Taxonomy" id="619300"/>
    <lineage>
        <taxon>Eukaryota</taxon>
        <taxon>Fungi</taxon>
        <taxon>Dikarya</taxon>
        <taxon>Ascomycota</taxon>
        <taxon>Saccharomycotina</taxon>
        <taxon>Pichiomycetes</taxon>
        <taxon>Debaryomycetaceae</taxon>
        <taxon>Spathaspora</taxon>
    </lineage>
</organism>
<dbReference type="STRING" id="619300.G3ANB3"/>
<dbReference type="Proteomes" id="UP000000709">
    <property type="component" value="Unassembled WGS sequence"/>
</dbReference>
<protein>
    <recommendedName>
        <fullName evidence="1">RNase III domain-containing protein</fullName>
    </recommendedName>
</protein>
<dbReference type="SUPFAM" id="SSF69065">
    <property type="entry name" value="RNase III domain-like"/>
    <property type="match status" value="1"/>
</dbReference>
<dbReference type="InterPro" id="IPR000999">
    <property type="entry name" value="RNase_III_dom"/>
</dbReference>
<dbReference type="GO" id="GO:0004525">
    <property type="term" value="F:ribonuclease III activity"/>
    <property type="evidence" value="ECO:0007669"/>
    <property type="project" value="InterPro"/>
</dbReference>
<evidence type="ECO:0000313" key="3">
    <source>
        <dbReference type="Proteomes" id="UP000000709"/>
    </source>
</evidence>
<dbReference type="GeneID" id="18873955"/>
<dbReference type="GO" id="GO:0005762">
    <property type="term" value="C:mitochondrial large ribosomal subunit"/>
    <property type="evidence" value="ECO:0007669"/>
    <property type="project" value="InterPro"/>
</dbReference>
<dbReference type="AlphaFoldDB" id="G3ANB3"/>
<dbReference type="RefSeq" id="XP_007375772.1">
    <property type="nucleotide sequence ID" value="XM_007375710.1"/>
</dbReference>